<accession>A0AAV2HD44</accession>
<dbReference type="GO" id="GO:0003723">
    <property type="term" value="F:RNA binding"/>
    <property type="evidence" value="ECO:0007669"/>
    <property type="project" value="UniProtKB-UniRule"/>
</dbReference>
<dbReference type="SMART" id="SM00360">
    <property type="entry name" value="RRM"/>
    <property type="match status" value="1"/>
</dbReference>
<organism evidence="5 6">
    <name type="scientific">Lymnaea stagnalis</name>
    <name type="common">Great pond snail</name>
    <name type="synonym">Helix stagnalis</name>
    <dbReference type="NCBI Taxonomy" id="6523"/>
    <lineage>
        <taxon>Eukaryota</taxon>
        <taxon>Metazoa</taxon>
        <taxon>Spiralia</taxon>
        <taxon>Lophotrochozoa</taxon>
        <taxon>Mollusca</taxon>
        <taxon>Gastropoda</taxon>
        <taxon>Heterobranchia</taxon>
        <taxon>Euthyneura</taxon>
        <taxon>Panpulmonata</taxon>
        <taxon>Hygrophila</taxon>
        <taxon>Lymnaeoidea</taxon>
        <taxon>Lymnaeidae</taxon>
        <taxon>Lymnaea</taxon>
    </lineage>
</organism>
<dbReference type="PANTHER" id="PTHR23236:SF2">
    <property type="entry name" value="EUKARYOTIC TRANSLATION INITIATION FACTOR 4B"/>
    <property type="match status" value="1"/>
</dbReference>
<name>A0AAV2HD44_LYMST</name>
<dbReference type="InterPro" id="IPR000504">
    <property type="entry name" value="RRM_dom"/>
</dbReference>
<dbReference type="EMBL" id="CAXITT010000092">
    <property type="protein sequence ID" value="CAL1531552.1"/>
    <property type="molecule type" value="Genomic_DNA"/>
</dbReference>
<evidence type="ECO:0000259" key="4">
    <source>
        <dbReference type="PROSITE" id="PS50102"/>
    </source>
</evidence>
<dbReference type="Gene3D" id="3.30.70.330">
    <property type="match status" value="1"/>
</dbReference>
<comment type="caution">
    <text evidence="5">The sequence shown here is derived from an EMBL/GenBank/DDBJ whole genome shotgun (WGS) entry which is preliminary data.</text>
</comment>
<evidence type="ECO:0000256" key="2">
    <source>
        <dbReference type="PROSITE-ProRule" id="PRU00176"/>
    </source>
</evidence>
<feature type="compositionally biased region" description="Basic and acidic residues" evidence="3">
    <location>
        <begin position="408"/>
        <end position="420"/>
    </location>
</feature>
<feature type="compositionally biased region" description="Basic and acidic residues" evidence="3">
    <location>
        <begin position="171"/>
        <end position="181"/>
    </location>
</feature>
<dbReference type="Pfam" id="PF00076">
    <property type="entry name" value="RRM_1"/>
    <property type="match status" value="1"/>
</dbReference>
<feature type="compositionally biased region" description="Low complexity" evidence="3">
    <location>
        <begin position="585"/>
        <end position="604"/>
    </location>
</feature>
<sequence length="739" mass="81775">MDTGDPSQEDSAPKAPQGQKGKKKKKEGKKTLTLDQFLAQDDGYSEPKSQNWAILTENPEGDDFDAPIKFDRSTLPTAPKAAMGPKVDISQIPRDGPFSAYVGNISYDAKESDLEQLFSKLDVEMVRIICDGGRPRGYAYVDFKNRESLLEALTYNDKEYMGRSIRVDLATEKNQDGRGGGREGGGVGGGRSNEPDRTEGDWRRRDPAALDTQGFIPIFYCVFFFLFPILTATQLNVAVGCTVAKLYCCVCSQTETHGVTCSMFKYNITLYTIVVTALVNKLFIFDAERPEIGLIFDNLDFSRKTVFRIAGTAHCVFIDILHRASRSCSTQRPLGRQKLVLLYLACILLANSYSPEPNPGPNITTSAGSPLHTPSSSKSQSSWICGALLSKNYFSFFLLHRPVGSRDGSQEHRDTPKERPVLNLKPRTKPVENKENQPAARSSIFGAAKPVDTYAREKEIEEKLKKKDVDDHSLGVRRDSDSDRGRRRSGDRYSSGGDSRRQSGDRSALPEQKRKNSLTCINSITIKPVPISRRDSEHSYTSDDGGHKEEALRSPTSVKSTDSAPKLVPAPPPKENPWTRKKEGSSLSSSSNTSNVSNNASVSSQDRKDVTPPKKLDTCQTETPDHLDSGSETDDIREEKVELNENKPNAWGRGRPGAPKSEGRKPPVDKANGSQNGPPTRRPENIKSRPKDKPLPKSIEEMPKYEETKTKDFSDRNKFSYLDEDEGQDSGGDAGELES</sequence>
<feature type="compositionally biased region" description="Basic and acidic residues" evidence="3">
    <location>
        <begin position="532"/>
        <end position="552"/>
    </location>
</feature>
<feature type="compositionally biased region" description="Basic and acidic residues" evidence="3">
    <location>
        <begin position="605"/>
        <end position="629"/>
    </location>
</feature>
<protein>
    <recommendedName>
        <fullName evidence="4">RRM domain-containing protein</fullName>
    </recommendedName>
</protein>
<keyword evidence="1 2" id="KW-0694">RNA-binding</keyword>
<dbReference type="AlphaFoldDB" id="A0AAV2HD44"/>
<dbReference type="PANTHER" id="PTHR23236">
    <property type="entry name" value="EUKARYOTIC TRANSLATION INITIATION FACTOR 4B/4H"/>
    <property type="match status" value="1"/>
</dbReference>
<feature type="region of interest" description="Disordered" evidence="3">
    <location>
        <begin position="171"/>
        <end position="204"/>
    </location>
</feature>
<feature type="compositionally biased region" description="Gly residues" evidence="3">
    <location>
        <begin position="729"/>
        <end position="739"/>
    </location>
</feature>
<feature type="compositionally biased region" description="Polar residues" evidence="3">
    <location>
        <begin position="554"/>
        <end position="563"/>
    </location>
</feature>
<dbReference type="SUPFAM" id="SSF54928">
    <property type="entry name" value="RNA-binding domain, RBD"/>
    <property type="match status" value="1"/>
</dbReference>
<evidence type="ECO:0000256" key="1">
    <source>
        <dbReference type="ARBA" id="ARBA00022884"/>
    </source>
</evidence>
<gene>
    <name evidence="5" type="ORF">GSLYS_00005647001</name>
</gene>
<dbReference type="Proteomes" id="UP001497497">
    <property type="component" value="Unassembled WGS sequence"/>
</dbReference>
<evidence type="ECO:0000313" key="6">
    <source>
        <dbReference type="Proteomes" id="UP001497497"/>
    </source>
</evidence>
<keyword evidence="6" id="KW-1185">Reference proteome</keyword>
<feature type="region of interest" description="Disordered" evidence="3">
    <location>
        <begin position="1"/>
        <end position="45"/>
    </location>
</feature>
<evidence type="ECO:0000313" key="5">
    <source>
        <dbReference type="EMBL" id="CAL1531552.1"/>
    </source>
</evidence>
<feature type="compositionally biased region" description="Basic and acidic residues" evidence="3">
    <location>
        <begin position="681"/>
        <end position="718"/>
    </location>
</feature>
<feature type="compositionally biased region" description="Basic and acidic residues" evidence="3">
    <location>
        <begin position="465"/>
        <end position="491"/>
    </location>
</feature>
<feature type="region of interest" description="Disordered" evidence="3">
    <location>
        <begin position="405"/>
        <end position="447"/>
    </location>
</feature>
<dbReference type="InterPro" id="IPR035979">
    <property type="entry name" value="RBD_domain_sf"/>
</dbReference>
<dbReference type="PROSITE" id="PS50102">
    <property type="entry name" value="RRM"/>
    <property type="match status" value="1"/>
</dbReference>
<feature type="region of interest" description="Disordered" evidence="3">
    <location>
        <begin position="465"/>
        <end position="739"/>
    </location>
</feature>
<feature type="domain" description="RRM" evidence="4">
    <location>
        <begin position="98"/>
        <end position="172"/>
    </location>
</feature>
<reference evidence="5 6" key="1">
    <citation type="submission" date="2024-04" db="EMBL/GenBank/DDBJ databases">
        <authorList>
            <consortium name="Genoscope - CEA"/>
            <person name="William W."/>
        </authorList>
    </citation>
    <scope>NUCLEOTIDE SEQUENCE [LARGE SCALE GENOMIC DNA]</scope>
</reference>
<evidence type="ECO:0000256" key="3">
    <source>
        <dbReference type="SAM" id="MobiDB-lite"/>
    </source>
</evidence>
<feature type="compositionally biased region" description="Basic and acidic residues" evidence="3">
    <location>
        <begin position="193"/>
        <end position="204"/>
    </location>
</feature>
<dbReference type="InterPro" id="IPR012677">
    <property type="entry name" value="Nucleotide-bd_a/b_plait_sf"/>
</dbReference>
<feature type="compositionally biased region" description="Polar residues" evidence="3">
    <location>
        <begin position="1"/>
        <end position="10"/>
    </location>
</feature>
<feature type="compositionally biased region" description="Gly residues" evidence="3">
    <location>
        <begin position="182"/>
        <end position="191"/>
    </location>
</feature>
<proteinExistence type="predicted"/>